<sequence>MSFSLELLEFVLKGSPPLFEEFVKLNKRDLALWCSQKENICPSDLYNSWKKRFTLKLLDHGKIHLICDRRLSSKLKYEKPVWESIAKSANLIRETKQTFVNEGVKTLAKASDIASKLVQEALELDANTASNEQRKEEDDQEHGDKQENGDDEKELQERDEVEEVCEETTEMSNEQRLHVLAYKKFAGDKITDMDEHISHSSFGNMMPAKQVLLKAATSLLKKPILNDFEVCAIELSLSSIFNKINPAIEETLYEQLSNQEGLTSTPLELKGINEVTLGLMEEVIAIKDVDEMLSFIYEKKSQMAKQKKRASEEFIMLNILERVVENFNLWGSSANNSELTFYRRFAELLDILFNGTDVKIADGETGSKSSKTAIEINKALFHTSLRRIGGFLCGLIV</sequence>
<feature type="compositionally biased region" description="Basic and acidic residues" evidence="1">
    <location>
        <begin position="132"/>
        <end position="148"/>
    </location>
</feature>
<proteinExistence type="predicted"/>
<evidence type="ECO:0000313" key="2">
    <source>
        <dbReference type="EMBL" id="RCH79635.1"/>
    </source>
</evidence>
<accession>A0A367IPP5</accession>
<comment type="caution">
    <text evidence="2">The sequence shown here is derived from an EMBL/GenBank/DDBJ whole genome shotgun (WGS) entry which is preliminary data.</text>
</comment>
<dbReference type="AlphaFoldDB" id="A0A367IPP5"/>
<evidence type="ECO:0000313" key="3">
    <source>
        <dbReference type="Proteomes" id="UP000253551"/>
    </source>
</evidence>
<keyword evidence="3" id="KW-1185">Reference proteome</keyword>
<protein>
    <submittedName>
        <fullName evidence="2">Uncharacterized protein</fullName>
    </submittedName>
</protein>
<dbReference type="Proteomes" id="UP000253551">
    <property type="component" value="Unassembled WGS sequence"/>
</dbReference>
<feature type="region of interest" description="Disordered" evidence="1">
    <location>
        <begin position="126"/>
        <end position="163"/>
    </location>
</feature>
<name>A0A367IPP5_RHIST</name>
<gene>
    <name evidence="2" type="ORF">CU098_002060</name>
</gene>
<feature type="compositionally biased region" description="Acidic residues" evidence="1">
    <location>
        <begin position="149"/>
        <end position="163"/>
    </location>
</feature>
<evidence type="ECO:0000256" key="1">
    <source>
        <dbReference type="SAM" id="MobiDB-lite"/>
    </source>
</evidence>
<dbReference type="EMBL" id="PJQM01006463">
    <property type="protein sequence ID" value="RCH79635.1"/>
    <property type="molecule type" value="Genomic_DNA"/>
</dbReference>
<dbReference type="OrthoDB" id="2278500at2759"/>
<reference evidence="2 3" key="1">
    <citation type="journal article" date="2018" name="G3 (Bethesda)">
        <title>Phylogenetic and Phylogenomic Definition of Rhizopus Species.</title>
        <authorList>
            <person name="Gryganskyi A.P."/>
            <person name="Golan J."/>
            <person name="Dolatabadi S."/>
            <person name="Mondo S."/>
            <person name="Robb S."/>
            <person name="Idnurm A."/>
            <person name="Muszewska A."/>
            <person name="Steczkiewicz K."/>
            <person name="Masonjones S."/>
            <person name="Liao H.L."/>
            <person name="Gajdeczka M.T."/>
            <person name="Anike F."/>
            <person name="Vuek A."/>
            <person name="Anishchenko I.M."/>
            <person name="Voigt K."/>
            <person name="de Hoog G.S."/>
            <person name="Smith M.E."/>
            <person name="Heitman J."/>
            <person name="Vilgalys R."/>
            <person name="Stajich J.E."/>
        </authorList>
    </citation>
    <scope>NUCLEOTIDE SEQUENCE [LARGE SCALE GENOMIC DNA]</scope>
    <source>
        <strain evidence="2 3">LSU 92-RS-03</strain>
    </source>
</reference>
<organism evidence="2 3">
    <name type="scientific">Rhizopus stolonifer</name>
    <name type="common">Rhizopus nigricans</name>
    <dbReference type="NCBI Taxonomy" id="4846"/>
    <lineage>
        <taxon>Eukaryota</taxon>
        <taxon>Fungi</taxon>
        <taxon>Fungi incertae sedis</taxon>
        <taxon>Mucoromycota</taxon>
        <taxon>Mucoromycotina</taxon>
        <taxon>Mucoromycetes</taxon>
        <taxon>Mucorales</taxon>
        <taxon>Mucorineae</taxon>
        <taxon>Rhizopodaceae</taxon>
        <taxon>Rhizopus</taxon>
    </lineage>
</organism>